<dbReference type="Gene3D" id="1.10.10.60">
    <property type="entry name" value="Homeodomain-like"/>
    <property type="match status" value="2"/>
</dbReference>
<comment type="caution">
    <text evidence="5">The sequence shown here is derived from an EMBL/GenBank/DDBJ whole genome shotgun (WGS) entry which is preliminary data.</text>
</comment>
<sequence length="592" mass="64797">MGGLSFGQRFRAPTGLDAGRQLGRLQNSLGLPHHQFRAESDIFLPAESRQTSSPAILDPDGLPAAAMEIAHLPAPLLFWVVHGQADVRIDGSDWSLGADEAVLIPIGATVSANTQRGSTAVPTWLPGTEVPTIKHFSLPREWEPIVLSRFAAGLGYLRPVEDFGELPLPLRVAESAESSQRIPPMPVDEDLNRLARFLLAYPSAPHTLGELASSLSLSPRTLQRRFQGATGMTFSAWLTLARVCASLDLLATDLSVEHIAHRVGFADPSAFSRAFRRIMDQSPREARHRLRQSDRDRADDARTPTFPTLPVSREGGEQSRTAPVPRLLPTQTWPRVNGSHVAIWVYRGTVDVTVDARHKVLHRGEALILPASTHHEVRAREDSLVLPLGYRPTGRLPATTKHLQVHRFRPETKAALLHGIVSTYTALRPRVPVANSLFDHVALHTIDTGDGASAHLPDTSSSITALLSCLARNPHAPFPAAYWADRLGMSGREFHRSVRIATGVPYPTWRRVSRMTFAREALLRGVPATSVAQQTGYSQLSSFSRAFSATFGAPPRHLASLSRADRNSLPEGPPALRARRAEQFGPSGHSRR</sequence>
<keyword evidence="2" id="KW-0804">Transcription</keyword>
<proteinExistence type="predicted"/>
<dbReference type="AlphaFoldDB" id="A0A2A3Z7K3"/>
<feature type="compositionally biased region" description="Basic and acidic residues" evidence="3">
    <location>
        <begin position="282"/>
        <end position="302"/>
    </location>
</feature>
<feature type="domain" description="HTH araC/xylS-type" evidence="4">
    <location>
        <begin position="464"/>
        <end position="561"/>
    </location>
</feature>
<dbReference type="SMART" id="SM00342">
    <property type="entry name" value="HTH_ARAC"/>
    <property type="match status" value="2"/>
</dbReference>
<dbReference type="SUPFAM" id="SSF46689">
    <property type="entry name" value="Homeodomain-like"/>
    <property type="match status" value="3"/>
</dbReference>
<accession>A0A2A3Z7K3</accession>
<dbReference type="PANTHER" id="PTHR11019">
    <property type="entry name" value="HTH-TYPE TRANSCRIPTIONAL REGULATOR NIMR"/>
    <property type="match status" value="1"/>
</dbReference>
<dbReference type="PROSITE" id="PS01124">
    <property type="entry name" value="HTH_ARAC_FAMILY_2"/>
    <property type="match status" value="2"/>
</dbReference>
<organism evidence="5 6">
    <name type="scientific">Brevibacterium aurantiacum</name>
    <dbReference type="NCBI Taxonomy" id="273384"/>
    <lineage>
        <taxon>Bacteria</taxon>
        <taxon>Bacillati</taxon>
        <taxon>Actinomycetota</taxon>
        <taxon>Actinomycetes</taxon>
        <taxon>Micrococcales</taxon>
        <taxon>Brevibacteriaceae</taxon>
        <taxon>Brevibacterium</taxon>
    </lineage>
</organism>
<name>A0A2A3Z7K3_BREAU</name>
<dbReference type="Pfam" id="PF12833">
    <property type="entry name" value="HTH_18"/>
    <property type="match status" value="2"/>
</dbReference>
<gene>
    <name evidence="5" type="ORF">CIK64_05000</name>
</gene>
<dbReference type="Gene3D" id="2.60.120.10">
    <property type="entry name" value="Jelly Rolls"/>
    <property type="match status" value="1"/>
</dbReference>
<evidence type="ECO:0000256" key="2">
    <source>
        <dbReference type="ARBA" id="ARBA00023163"/>
    </source>
</evidence>
<dbReference type="InterPro" id="IPR009057">
    <property type="entry name" value="Homeodomain-like_sf"/>
</dbReference>
<evidence type="ECO:0000313" key="5">
    <source>
        <dbReference type="EMBL" id="PCC47493.1"/>
    </source>
</evidence>
<feature type="domain" description="HTH araC/xylS-type" evidence="4">
    <location>
        <begin position="192"/>
        <end position="289"/>
    </location>
</feature>
<dbReference type="GO" id="GO:0043565">
    <property type="term" value="F:sequence-specific DNA binding"/>
    <property type="evidence" value="ECO:0007669"/>
    <property type="project" value="InterPro"/>
</dbReference>
<dbReference type="EMBL" id="NRGP01000007">
    <property type="protein sequence ID" value="PCC47493.1"/>
    <property type="molecule type" value="Genomic_DNA"/>
</dbReference>
<keyword evidence="1" id="KW-0805">Transcription regulation</keyword>
<dbReference type="InterPro" id="IPR011051">
    <property type="entry name" value="RmlC_Cupin_sf"/>
</dbReference>
<evidence type="ECO:0000256" key="1">
    <source>
        <dbReference type="ARBA" id="ARBA00023015"/>
    </source>
</evidence>
<dbReference type="SUPFAM" id="SSF51182">
    <property type="entry name" value="RmlC-like cupins"/>
    <property type="match status" value="1"/>
</dbReference>
<dbReference type="PANTHER" id="PTHR11019:SF159">
    <property type="entry name" value="TRANSCRIPTIONAL REGULATOR-RELATED"/>
    <property type="match status" value="1"/>
</dbReference>
<reference evidence="5 6" key="1">
    <citation type="journal article" date="2017" name="Elife">
        <title>Extensive horizontal gene transfer in cheese-associated bacteria.</title>
        <authorList>
            <person name="Bonham K.S."/>
            <person name="Wolfe B.E."/>
            <person name="Dutton R.J."/>
        </authorList>
    </citation>
    <scope>NUCLEOTIDE SEQUENCE [LARGE SCALE GENOMIC DNA]</scope>
    <source>
        <strain evidence="5 6">947_7</strain>
    </source>
</reference>
<feature type="region of interest" description="Disordered" evidence="3">
    <location>
        <begin position="561"/>
        <end position="592"/>
    </location>
</feature>
<feature type="region of interest" description="Disordered" evidence="3">
    <location>
        <begin position="282"/>
        <end position="324"/>
    </location>
</feature>
<evidence type="ECO:0000259" key="4">
    <source>
        <dbReference type="PROSITE" id="PS01124"/>
    </source>
</evidence>
<dbReference type="InterPro" id="IPR018060">
    <property type="entry name" value="HTH_AraC"/>
</dbReference>
<dbReference type="GO" id="GO:0003700">
    <property type="term" value="F:DNA-binding transcription factor activity"/>
    <property type="evidence" value="ECO:0007669"/>
    <property type="project" value="InterPro"/>
</dbReference>
<evidence type="ECO:0000313" key="6">
    <source>
        <dbReference type="Proteomes" id="UP000217564"/>
    </source>
</evidence>
<dbReference type="Proteomes" id="UP000217564">
    <property type="component" value="Unassembled WGS sequence"/>
</dbReference>
<protein>
    <recommendedName>
        <fullName evidence="4">HTH araC/xylS-type domain-containing protein</fullName>
    </recommendedName>
</protein>
<evidence type="ECO:0000256" key="3">
    <source>
        <dbReference type="SAM" id="MobiDB-lite"/>
    </source>
</evidence>
<dbReference type="InterPro" id="IPR014710">
    <property type="entry name" value="RmlC-like_jellyroll"/>
</dbReference>